<dbReference type="AlphaFoldDB" id="A0AAV9ICH7"/>
<evidence type="ECO:0000256" key="9">
    <source>
        <dbReference type="ARBA" id="ARBA00023303"/>
    </source>
</evidence>
<evidence type="ECO:0000256" key="6">
    <source>
        <dbReference type="ARBA" id="ARBA00023136"/>
    </source>
</evidence>
<keyword evidence="4 11" id="KW-1133">Transmembrane helix</keyword>
<evidence type="ECO:0000256" key="1">
    <source>
        <dbReference type="ARBA" id="ARBA00004141"/>
    </source>
</evidence>
<dbReference type="SUPFAM" id="SSF54631">
    <property type="entry name" value="CBS-domain pair"/>
    <property type="match status" value="1"/>
</dbReference>
<dbReference type="GO" id="GO:0005254">
    <property type="term" value="F:chloride channel activity"/>
    <property type="evidence" value="ECO:0007669"/>
    <property type="project" value="UniProtKB-KW"/>
</dbReference>
<feature type="compositionally biased region" description="Basic and acidic residues" evidence="10">
    <location>
        <begin position="574"/>
        <end position="587"/>
    </location>
</feature>
<proteinExistence type="predicted"/>
<evidence type="ECO:0008006" key="14">
    <source>
        <dbReference type="Google" id="ProtNLM"/>
    </source>
</evidence>
<dbReference type="InterPro" id="IPR014743">
    <property type="entry name" value="Cl-channel_core"/>
</dbReference>
<evidence type="ECO:0000256" key="7">
    <source>
        <dbReference type="ARBA" id="ARBA00023173"/>
    </source>
</evidence>
<accession>A0AAV9ICH7</accession>
<dbReference type="PANTHER" id="PTHR43427:SF6">
    <property type="entry name" value="CHLORIDE CHANNEL PROTEIN CLC-E"/>
    <property type="match status" value="1"/>
</dbReference>
<feature type="transmembrane region" description="Helical" evidence="11">
    <location>
        <begin position="319"/>
        <end position="340"/>
    </location>
</feature>
<evidence type="ECO:0000256" key="10">
    <source>
        <dbReference type="SAM" id="MobiDB-lite"/>
    </source>
</evidence>
<evidence type="ECO:0000313" key="12">
    <source>
        <dbReference type="EMBL" id="KAK4525110.1"/>
    </source>
</evidence>
<dbReference type="CDD" id="cd00400">
    <property type="entry name" value="Voltage_gated_ClC"/>
    <property type="match status" value="1"/>
</dbReference>
<evidence type="ECO:0000256" key="3">
    <source>
        <dbReference type="ARBA" id="ARBA00022692"/>
    </source>
</evidence>
<dbReference type="Pfam" id="PF00654">
    <property type="entry name" value="Voltage_CLC"/>
    <property type="match status" value="1"/>
</dbReference>
<keyword evidence="2" id="KW-0813">Transport</keyword>
<feature type="transmembrane region" description="Helical" evidence="11">
    <location>
        <begin position="367"/>
        <end position="388"/>
    </location>
</feature>
<dbReference type="Gene3D" id="3.10.580.10">
    <property type="entry name" value="CBS-domain"/>
    <property type="match status" value="1"/>
</dbReference>
<comment type="caution">
    <text evidence="12">The sequence shown here is derived from an EMBL/GenBank/DDBJ whole genome shotgun (WGS) entry which is preliminary data.</text>
</comment>
<keyword evidence="5" id="KW-0406">Ion transport</keyword>
<keyword evidence="8" id="KW-0868">Chloride</keyword>
<evidence type="ECO:0000313" key="13">
    <source>
        <dbReference type="Proteomes" id="UP001300502"/>
    </source>
</evidence>
<organism evidence="12 13">
    <name type="scientific">Galdieria yellowstonensis</name>
    <dbReference type="NCBI Taxonomy" id="3028027"/>
    <lineage>
        <taxon>Eukaryota</taxon>
        <taxon>Rhodophyta</taxon>
        <taxon>Bangiophyceae</taxon>
        <taxon>Galdieriales</taxon>
        <taxon>Galdieriaceae</taxon>
        <taxon>Galdieria</taxon>
    </lineage>
</organism>
<dbReference type="InterPro" id="IPR050368">
    <property type="entry name" value="ClC-type_chloride_channel"/>
</dbReference>
<keyword evidence="6 11" id="KW-0472">Membrane</keyword>
<keyword evidence="13" id="KW-1185">Reference proteome</keyword>
<feature type="transmembrane region" description="Helical" evidence="11">
    <location>
        <begin position="280"/>
        <end position="299"/>
    </location>
</feature>
<dbReference type="SUPFAM" id="SSF81340">
    <property type="entry name" value="Clc chloride channel"/>
    <property type="match status" value="1"/>
</dbReference>
<feature type="compositionally biased region" description="Polar residues" evidence="10">
    <location>
        <begin position="560"/>
        <end position="573"/>
    </location>
</feature>
<keyword evidence="3 11" id="KW-0812">Transmembrane</keyword>
<reference evidence="12 13" key="1">
    <citation type="submission" date="2022-07" db="EMBL/GenBank/DDBJ databases">
        <title>Genome-wide signatures of adaptation to extreme environments.</title>
        <authorList>
            <person name="Cho C.H."/>
            <person name="Yoon H.S."/>
        </authorList>
    </citation>
    <scope>NUCLEOTIDE SEQUENCE [LARGE SCALE GENOMIC DNA]</scope>
    <source>
        <strain evidence="12 13">108.79 E11</strain>
    </source>
</reference>
<dbReference type="PANTHER" id="PTHR43427">
    <property type="entry name" value="CHLORIDE CHANNEL PROTEIN CLC-E"/>
    <property type="match status" value="1"/>
</dbReference>
<name>A0AAV9ICH7_9RHOD</name>
<dbReference type="InterPro" id="IPR046342">
    <property type="entry name" value="CBS_dom_sf"/>
</dbReference>
<dbReference type="Gene3D" id="1.10.3080.10">
    <property type="entry name" value="Clc chloride channel"/>
    <property type="match status" value="1"/>
</dbReference>
<keyword evidence="7" id="KW-0869">Chloride channel</keyword>
<feature type="region of interest" description="Disordered" evidence="10">
    <location>
        <begin position="545"/>
        <end position="587"/>
    </location>
</feature>
<sequence>MRFHFSAYIDLCQVTTCPCCFRKRVNWSQRNTLYYNNSTKFVKGRKTRRSKFCTSHYSLQQRTVSKENVVGLLTKAKVEVEKLRKVSLWDTLPPDSSLLVLAALVGVGGGAGVTLFKTLIRLVSEWSYGDYFAGNLLPLFGRYNIIFIPTLGGVLVSLIRSKKQELGGGLNEIIEQVKQGKPLNLPRFLFKNAAAVVTLGTGCSLGPEGPSVEIGTAVSRLFSPWFRLSSEKQLWVLATGAAAGFAAGFNAPIAGVFFALEIVFGSSVIRNNLDATGNSAVSMLLLSSAMSALVSQAGLGSSPAFSLPKYEILSPVVELPLYLLLGLLAGLASLGVKYSLQLGSNFFQGKLSISSWMKSVPPVMKPFLGGLLNGGIALFFPQILFFGYDTLDALLADSDFTLQLLFTLLFLKPIVTSLSLGSGLVGGTFAPTLFVGATLGACYAKLLDQLDYNLIHIMSQNFGSFVSSGVSNIIRIAGPPAYSMVGMAAVLSGVFRAPLTSSLLLFELTRDYRIVLPLMASAGLSSWLVETVELGIAERRNAKERDNTFSHQEEVDSMRNKMQQSNNKVTSNSIRHDSEKEKKDEMNEKGNVWNAVDIATPSFELGQSWSTEEQRLLQLVPVKNAVNKHFVLLHVDMRLVDAIQYLLERDEMFGIVVSCKKTEDSVALNEIQGVVSLNEISFGFFSLLPSDEERQDVTWRQTTGIWKDAMKTMSLDSSSVALYRVWNERLSHFCTQPWIYVEDTASLASAYHQLILHSVQRVLVIQHETKQLIGWVDGTSIRKAFTVQLCRWITHRLDNNNHNSSNSK</sequence>
<protein>
    <recommendedName>
        <fullName evidence="14">Chloride channel protein</fullName>
    </recommendedName>
</protein>
<evidence type="ECO:0000256" key="5">
    <source>
        <dbReference type="ARBA" id="ARBA00023065"/>
    </source>
</evidence>
<evidence type="ECO:0000256" key="4">
    <source>
        <dbReference type="ARBA" id="ARBA00022989"/>
    </source>
</evidence>
<feature type="transmembrane region" description="Helical" evidence="11">
    <location>
        <begin position="234"/>
        <end position="260"/>
    </location>
</feature>
<dbReference type="InterPro" id="IPR001807">
    <property type="entry name" value="ClC"/>
</dbReference>
<keyword evidence="9" id="KW-0407">Ion channel</keyword>
<feature type="compositionally biased region" description="Basic and acidic residues" evidence="10">
    <location>
        <begin position="545"/>
        <end position="559"/>
    </location>
</feature>
<dbReference type="EMBL" id="JANCYU010000028">
    <property type="protein sequence ID" value="KAK4525110.1"/>
    <property type="molecule type" value="Genomic_DNA"/>
</dbReference>
<gene>
    <name evidence="12" type="ORF">GAYE_SCF08G3015</name>
</gene>
<evidence type="ECO:0000256" key="11">
    <source>
        <dbReference type="SAM" id="Phobius"/>
    </source>
</evidence>
<dbReference type="PRINTS" id="PR00762">
    <property type="entry name" value="CLCHANNEL"/>
</dbReference>
<comment type="subcellular location">
    <subcellularLocation>
        <location evidence="1">Membrane</location>
        <topology evidence="1">Multi-pass membrane protein</topology>
    </subcellularLocation>
</comment>
<evidence type="ECO:0000256" key="8">
    <source>
        <dbReference type="ARBA" id="ARBA00023214"/>
    </source>
</evidence>
<feature type="transmembrane region" description="Helical" evidence="11">
    <location>
        <begin position="98"/>
        <end position="120"/>
    </location>
</feature>
<dbReference type="Proteomes" id="UP001300502">
    <property type="component" value="Unassembled WGS sequence"/>
</dbReference>
<feature type="transmembrane region" description="Helical" evidence="11">
    <location>
        <begin position="140"/>
        <end position="159"/>
    </location>
</feature>
<dbReference type="GO" id="GO:0034707">
    <property type="term" value="C:chloride channel complex"/>
    <property type="evidence" value="ECO:0007669"/>
    <property type="project" value="UniProtKB-KW"/>
</dbReference>
<evidence type="ECO:0000256" key="2">
    <source>
        <dbReference type="ARBA" id="ARBA00022448"/>
    </source>
</evidence>